<dbReference type="Proteomes" id="UP000494165">
    <property type="component" value="Unassembled WGS sequence"/>
</dbReference>
<proteinExistence type="predicted"/>
<evidence type="ECO:0000313" key="3">
    <source>
        <dbReference type="EMBL" id="CAB3374475.1"/>
    </source>
</evidence>
<dbReference type="AlphaFoldDB" id="A0A8S1D288"/>
<organism evidence="3 4">
    <name type="scientific">Cloeon dipterum</name>
    <dbReference type="NCBI Taxonomy" id="197152"/>
    <lineage>
        <taxon>Eukaryota</taxon>
        <taxon>Metazoa</taxon>
        <taxon>Ecdysozoa</taxon>
        <taxon>Arthropoda</taxon>
        <taxon>Hexapoda</taxon>
        <taxon>Insecta</taxon>
        <taxon>Pterygota</taxon>
        <taxon>Palaeoptera</taxon>
        <taxon>Ephemeroptera</taxon>
        <taxon>Pisciforma</taxon>
        <taxon>Baetidae</taxon>
        <taxon>Cloeon</taxon>
    </lineage>
</organism>
<evidence type="ECO:0000313" key="4">
    <source>
        <dbReference type="Proteomes" id="UP000494165"/>
    </source>
</evidence>
<dbReference type="PANTHER" id="PTHR22901:SF0">
    <property type="entry name" value="SIALATE O-ACETYLESTERASE"/>
    <property type="match status" value="1"/>
</dbReference>
<gene>
    <name evidence="3" type="ORF">CLODIP_2_CD13139</name>
</gene>
<dbReference type="Gene3D" id="3.40.50.1110">
    <property type="entry name" value="SGNH hydrolase"/>
    <property type="match status" value="1"/>
</dbReference>
<dbReference type="GO" id="GO:0005975">
    <property type="term" value="P:carbohydrate metabolic process"/>
    <property type="evidence" value="ECO:0007669"/>
    <property type="project" value="TreeGrafter"/>
</dbReference>
<dbReference type="OrthoDB" id="42638at2759"/>
<reference evidence="3 4" key="1">
    <citation type="submission" date="2020-04" db="EMBL/GenBank/DDBJ databases">
        <authorList>
            <person name="Alioto T."/>
            <person name="Alioto T."/>
            <person name="Gomez Garrido J."/>
        </authorList>
    </citation>
    <scope>NUCLEOTIDE SEQUENCE [LARGE SCALE GENOMIC DNA]</scope>
</reference>
<dbReference type="GO" id="GO:0001681">
    <property type="term" value="F:sialate O-acetylesterase activity"/>
    <property type="evidence" value="ECO:0007669"/>
    <property type="project" value="InterPro"/>
</dbReference>
<dbReference type="InterPro" id="IPR005181">
    <property type="entry name" value="SASA"/>
</dbReference>
<name>A0A8S1D288_9INSE</name>
<keyword evidence="1" id="KW-0378">Hydrolase</keyword>
<dbReference type="SUPFAM" id="SSF52266">
    <property type="entry name" value="SGNH hydrolase"/>
    <property type="match status" value="1"/>
</dbReference>
<evidence type="ECO:0000259" key="2">
    <source>
        <dbReference type="Pfam" id="PF03629"/>
    </source>
</evidence>
<dbReference type="Pfam" id="PF03629">
    <property type="entry name" value="SASA"/>
    <property type="match status" value="1"/>
</dbReference>
<comment type="caution">
    <text evidence="3">The sequence shown here is derived from an EMBL/GenBank/DDBJ whole genome shotgun (WGS) entry which is preliminary data.</text>
</comment>
<keyword evidence="4" id="KW-1185">Reference proteome</keyword>
<protein>
    <recommendedName>
        <fullName evidence="2">Sialate O-acetylesterase domain-containing protein</fullName>
    </recommendedName>
</protein>
<dbReference type="PANTHER" id="PTHR22901">
    <property type="entry name" value="SIALATE O-ACETYLESTERASE"/>
    <property type="match status" value="1"/>
</dbReference>
<sequence>MVLQMAPKRAHLWGYGVPDALVTLTFDQISENTTVQESEIWELWLPPQEAGGPHILHFEHQELSGGPLTKVNVAGVLFGDVWLCLGEGNMEFFMGSLDNFEEEVNVASTFYGMRLFHVGRGEATEEVPEIGTNIEQQWTTPYEGVLEWYSAECLFFGQMLSNYFPARPIGLIEFAWTGTSLQSWMPKQVIEECQTREAENTHPSSGIHNAIMHPLSKFTVRGVLWDHGDSISESDAMNRSEFHCATRGLFDHWRATFADSTAGDLPIGLVQLGPDSSVAVAEGTAPVRIFQMELADPGLYPETAMDKIFTAATFDLVDNITSSKDLFTKMFQAKRDVAHRLFTSAKEVVFSNENSTNLRMEISKADKAQIILEFSGDIKLNGSHGFAYATSLDDGNWTEAVVVGGEGRRVLLEPPPIEAKVVGYAIHTTPCLHLQCAVYDSNGLPLYPRVLPLPSSSPSTTVALGSKQFTLLMTTVYLIISNSAN</sequence>
<dbReference type="EMBL" id="CADEPI010000099">
    <property type="protein sequence ID" value="CAB3374475.1"/>
    <property type="molecule type" value="Genomic_DNA"/>
</dbReference>
<feature type="domain" description="Sialate O-acetylesterase" evidence="2">
    <location>
        <begin position="154"/>
        <end position="274"/>
    </location>
</feature>
<dbReference type="InterPro" id="IPR036514">
    <property type="entry name" value="SGNH_hydro_sf"/>
</dbReference>
<accession>A0A8S1D288</accession>
<dbReference type="InterPro" id="IPR039329">
    <property type="entry name" value="SIAE"/>
</dbReference>
<evidence type="ECO:0000256" key="1">
    <source>
        <dbReference type="ARBA" id="ARBA00022801"/>
    </source>
</evidence>